<dbReference type="PANTHER" id="PTHR31944:SF129">
    <property type="entry name" value="ASPYRIDONES CLUSTER REGULATOR APDR-RELATED"/>
    <property type="match status" value="1"/>
</dbReference>
<dbReference type="Proteomes" id="UP001610563">
    <property type="component" value="Unassembled WGS sequence"/>
</dbReference>
<keyword evidence="4" id="KW-0238">DNA-binding</keyword>
<evidence type="ECO:0000256" key="7">
    <source>
        <dbReference type="SAM" id="MobiDB-lite"/>
    </source>
</evidence>
<dbReference type="CDD" id="cd00067">
    <property type="entry name" value="GAL4"/>
    <property type="match status" value="1"/>
</dbReference>
<gene>
    <name evidence="9" type="ORF">BJX66DRAFT_233501</name>
</gene>
<evidence type="ECO:0000256" key="2">
    <source>
        <dbReference type="ARBA" id="ARBA00022833"/>
    </source>
</evidence>
<dbReference type="InterPro" id="IPR036864">
    <property type="entry name" value="Zn2-C6_fun-type_DNA-bd_sf"/>
</dbReference>
<feature type="region of interest" description="Disordered" evidence="7">
    <location>
        <begin position="67"/>
        <end position="95"/>
    </location>
</feature>
<feature type="domain" description="Zn(2)-C6 fungal-type" evidence="8">
    <location>
        <begin position="15"/>
        <end position="46"/>
    </location>
</feature>
<protein>
    <recommendedName>
        <fullName evidence="8">Zn(2)-C6 fungal-type domain-containing protein</fullName>
    </recommendedName>
</protein>
<dbReference type="SMART" id="SM00066">
    <property type="entry name" value="GAL4"/>
    <property type="match status" value="1"/>
</dbReference>
<proteinExistence type="predicted"/>
<reference evidence="9 10" key="1">
    <citation type="submission" date="2024-07" db="EMBL/GenBank/DDBJ databases">
        <title>Section-level genome sequencing and comparative genomics of Aspergillus sections Usti and Cavernicolus.</title>
        <authorList>
            <consortium name="Lawrence Berkeley National Laboratory"/>
            <person name="Nybo J.L."/>
            <person name="Vesth T.C."/>
            <person name="Theobald S."/>
            <person name="Frisvad J.C."/>
            <person name="Larsen T.O."/>
            <person name="Kjaerboelling I."/>
            <person name="Rothschild-Mancinelli K."/>
            <person name="Lyhne E.K."/>
            <person name="Kogle M.E."/>
            <person name="Barry K."/>
            <person name="Clum A."/>
            <person name="Na H."/>
            <person name="Ledsgaard L."/>
            <person name="Lin J."/>
            <person name="Lipzen A."/>
            <person name="Kuo A."/>
            <person name="Riley R."/>
            <person name="Mondo S."/>
            <person name="Labutti K."/>
            <person name="Haridas S."/>
            <person name="Pangalinan J."/>
            <person name="Salamov A.A."/>
            <person name="Simmons B.A."/>
            <person name="Magnuson J.K."/>
            <person name="Chen J."/>
            <person name="Drula E."/>
            <person name="Henrissat B."/>
            <person name="Wiebenga A."/>
            <person name="Lubbers R.J."/>
            <person name="Gomes A.C."/>
            <person name="Makela M.R."/>
            <person name="Stajich J."/>
            <person name="Grigoriev I.V."/>
            <person name="Mortensen U.H."/>
            <person name="De Vries R.P."/>
            <person name="Baker S.E."/>
            <person name="Andersen M.R."/>
        </authorList>
    </citation>
    <scope>NUCLEOTIDE SEQUENCE [LARGE SCALE GENOMIC DNA]</scope>
    <source>
        <strain evidence="9 10">CBS 209.92</strain>
    </source>
</reference>
<keyword evidence="1" id="KW-0479">Metal-binding</keyword>
<dbReference type="PROSITE" id="PS00463">
    <property type="entry name" value="ZN2_CY6_FUNGAL_1"/>
    <property type="match status" value="1"/>
</dbReference>
<dbReference type="PROSITE" id="PS50048">
    <property type="entry name" value="ZN2_CY6_FUNGAL_2"/>
    <property type="match status" value="1"/>
</dbReference>
<dbReference type="Pfam" id="PF00172">
    <property type="entry name" value="Zn_clus"/>
    <property type="match status" value="1"/>
</dbReference>
<dbReference type="InterPro" id="IPR051430">
    <property type="entry name" value="Fungal_TF_Env_Response"/>
</dbReference>
<dbReference type="Gene3D" id="4.10.240.10">
    <property type="entry name" value="Zn(2)-C6 fungal-type DNA-binding domain"/>
    <property type="match status" value="1"/>
</dbReference>
<dbReference type="InterPro" id="IPR007219">
    <property type="entry name" value="XnlR_reg_dom"/>
</dbReference>
<keyword evidence="5" id="KW-0804">Transcription</keyword>
<name>A0ABR4G1Y1_9EURO</name>
<evidence type="ECO:0000313" key="9">
    <source>
        <dbReference type="EMBL" id="KAL2793028.1"/>
    </source>
</evidence>
<evidence type="ECO:0000313" key="10">
    <source>
        <dbReference type="Proteomes" id="UP001610563"/>
    </source>
</evidence>
<keyword evidence="6" id="KW-0539">Nucleus</keyword>
<dbReference type="SUPFAM" id="SSF57701">
    <property type="entry name" value="Zn2/Cys6 DNA-binding domain"/>
    <property type="match status" value="1"/>
</dbReference>
<dbReference type="CDD" id="cd12148">
    <property type="entry name" value="fungal_TF_MHR"/>
    <property type="match status" value="1"/>
</dbReference>
<evidence type="ECO:0000256" key="6">
    <source>
        <dbReference type="ARBA" id="ARBA00023242"/>
    </source>
</evidence>
<dbReference type="InterPro" id="IPR001138">
    <property type="entry name" value="Zn2Cys6_DnaBD"/>
</dbReference>
<keyword evidence="2" id="KW-0862">Zinc</keyword>
<dbReference type="Pfam" id="PF04082">
    <property type="entry name" value="Fungal_trans"/>
    <property type="match status" value="1"/>
</dbReference>
<keyword evidence="10" id="KW-1185">Reference proteome</keyword>
<evidence type="ECO:0000256" key="5">
    <source>
        <dbReference type="ARBA" id="ARBA00023163"/>
    </source>
</evidence>
<dbReference type="EMBL" id="JBFTWV010000063">
    <property type="protein sequence ID" value="KAL2793028.1"/>
    <property type="molecule type" value="Genomic_DNA"/>
</dbReference>
<evidence type="ECO:0000259" key="8">
    <source>
        <dbReference type="PROSITE" id="PS50048"/>
    </source>
</evidence>
<sequence length="777" mass="86311">MNQGESRKRRRPAKSCEPCRQRKVRCDLKQPCGPCTRTKSSVNCSYRDEGALSKQQNQFRVQQRRLAVPPPQPRENAHPELTPTSIGAEIQSPNDNLQHTVRDLEARLADLEARVTRGETNDVSSTRCSRAEQDLRALSDKVQTVQDQLTRAPNATAPYARDQTSVAAIAPRMRHSAQKVKFMGPSHWSHKMDPLSISQLMMTKDPEPALNDVKKIIKECRDLRQSIKAQRSVRLHDPLPNVRSTIPSKGECDELVQCYLRTFEPIYRIIHVPSFWAEYDEFWSEPQPTLTPFLMKLVLILAIGTVFRSGEASLTRDEYHQLAQNWIYAAQWWLAGPSEKSTRNLDGLQVSCLLLISRKACGFGASPWLSAGSLMKMALATGLHRDPANFPSLPPSQAEIRRRLWATVVELELQESLDLALPCLVPPSWDTRAPSSIDDHTLAANQMAVSDADGDDRVTHASIQTLLHDSVRLRMQVLEVIHDCGDQSYQRALDLGSKLRAICRRTAAAFGSMNNSTRQGAESSGFQAKFIDIQLHRYILALYTPFMVQARKDPRYYFARKTCLESAAMIAAYANALDLPSDAPDDICRLFITGKGSFKGPLSLDVISPLGLELVTQLEEESFTGLDGDPLDKLAGASRDHLIHTLEHILNQLFQIIAMGTPSTKRAGLAAAVLGQIRAMKAGQDVKATVYEAIAQSFKDCFSALQMSAQRKESTEGFDSTSTVGLGVPDPSLPGFDMDLTVSRHRLSALIDSQTDTTAGLILWRRPPESVPISGPR</sequence>
<evidence type="ECO:0000256" key="4">
    <source>
        <dbReference type="ARBA" id="ARBA00023125"/>
    </source>
</evidence>
<accession>A0ABR4G1Y1</accession>
<evidence type="ECO:0000256" key="1">
    <source>
        <dbReference type="ARBA" id="ARBA00022723"/>
    </source>
</evidence>
<dbReference type="PANTHER" id="PTHR31944">
    <property type="entry name" value="HEME-RESPONSIVE ZINC FINGER TRANSCRIPTION FACTOR HAP1"/>
    <property type="match status" value="1"/>
</dbReference>
<keyword evidence="3" id="KW-0805">Transcription regulation</keyword>
<organism evidence="9 10">
    <name type="scientific">Aspergillus keveii</name>
    <dbReference type="NCBI Taxonomy" id="714993"/>
    <lineage>
        <taxon>Eukaryota</taxon>
        <taxon>Fungi</taxon>
        <taxon>Dikarya</taxon>
        <taxon>Ascomycota</taxon>
        <taxon>Pezizomycotina</taxon>
        <taxon>Eurotiomycetes</taxon>
        <taxon>Eurotiomycetidae</taxon>
        <taxon>Eurotiales</taxon>
        <taxon>Aspergillaceae</taxon>
        <taxon>Aspergillus</taxon>
        <taxon>Aspergillus subgen. Nidulantes</taxon>
    </lineage>
</organism>
<comment type="caution">
    <text evidence="9">The sequence shown here is derived from an EMBL/GenBank/DDBJ whole genome shotgun (WGS) entry which is preliminary data.</text>
</comment>
<dbReference type="SMART" id="SM00906">
    <property type="entry name" value="Fungal_trans"/>
    <property type="match status" value="1"/>
</dbReference>
<evidence type="ECO:0000256" key="3">
    <source>
        <dbReference type="ARBA" id="ARBA00023015"/>
    </source>
</evidence>